<evidence type="ECO:0000256" key="1">
    <source>
        <dbReference type="SAM" id="MobiDB-lite"/>
    </source>
</evidence>
<feature type="compositionally biased region" description="Pro residues" evidence="1">
    <location>
        <begin position="111"/>
        <end position="122"/>
    </location>
</feature>
<name>A0A397NIY6_9SPHN</name>
<dbReference type="EMBL" id="QXDC01000004">
    <property type="protein sequence ID" value="RIA37492.1"/>
    <property type="molecule type" value="Genomic_DNA"/>
</dbReference>
<dbReference type="OrthoDB" id="7595785at2"/>
<dbReference type="RefSeq" id="WP_119036796.1">
    <property type="nucleotide sequence ID" value="NZ_QXDC01000004.1"/>
</dbReference>
<comment type="caution">
    <text evidence="2">The sequence shown here is derived from an EMBL/GenBank/DDBJ whole genome shotgun (WGS) entry which is preliminary data.</text>
</comment>
<accession>A0A397NIY6</accession>
<evidence type="ECO:0000313" key="2">
    <source>
        <dbReference type="EMBL" id="RIA37492.1"/>
    </source>
</evidence>
<sequence>MAAGTPDAEALLREIIAWTKASGSTSGQLGQMVLNHGGFVPLLRKRGTLKAATAERVRAFMAAFPTRAALPAVLAAKLKREAQVRAPWTAERHRSLMIRLGYPSHPSLAAPAPPPSPPPPEPAAGGKPRVSAAVIRAARIDGRDLPTFVTALIEMGLECWRDDRIMSGEAVS</sequence>
<protein>
    <submittedName>
        <fullName evidence="2">Uncharacterized protein</fullName>
    </submittedName>
</protein>
<organism evidence="2 3">
    <name type="scientific">Hephaestia caeni</name>
    <dbReference type="NCBI Taxonomy" id="645617"/>
    <lineage>
        <taxon>Bacteria</taxon>
        <taxon>Pseudomonadati</taxon>
        <taxon>Pseudomonadota</taxon>
        <taxon>Alphaproteobacteria</taxon>
        <taxon>Sphingomonadales</taxon>
        <taxon>Sphingomonadaceae</taxon>
        <taxon>Hephaestia</taxon>
    </lineage>
</organism>
<dbReference type="Proteomes" id="UP000266568">
    <property type="component" value="Unassembled WGS sequence"/>
</dbReference>
<evidence type="ECO:0000313" key="3">
    <source>
        <dbReference type="Proteomes" id="UP000266568"/>
    </source>
</evidence>
<gene>
    <name evidence="2" type="ORF">DFR49_3377</name>
</gene>
<reference evidence="2 3" key="1">
    <citation type="submission" date="2018-08" db="EMBL/GenBank/DDBJ databases">
        <title>Genomic Encyclopedia of Type Strains, Phase IV (KMG-IV): sequencing the most valuable type-strain genomes for metagenomic binning, comparative biology and taxonomic classification.</title>
        <authorList>
            <person name="Goeker M."/>
        </authorList>
    </citation>
    <scope>NUCLEOTIDE SEQUENCE [LARGE SCALE GENOMIC DNA]</scope>
    <source>
        <strain evidence="2 3">DSM 25527</strain>
    </source>
</reference>
<dbReference type="AlphaFoldDB" id="A0A397NIY6"/>
<feature type="region of interest" description="Disordered" evidence="1">
    <location>
        <begin position="107"/>
        <end position="129"/>
    </location>
</feature>
<proteinExistence type="predicted"/>
<keyword evidence="3" id="KW-1185">Reference proteome</keyword>